<sequence>GTVSGEGENWIGLMEQTNLKQVQTDSLNRGLGGGLATAIGRDLEQGHITAGYAGLLMAQPGVIEAGEITERLKGMQQGEGVFDASEAAMMLRETLDIPGSDITKRPGVFSSHSAVPPGTSQLSPVAEPNIALGPP</sequence>
<organism evidence="2">
    <name type="scientific">marine sediment metagenome</name>
    <dbReference type="NCBI Taxonomy" id="412755"/>
    <lineage>
        <taxon>unclassified sequences</taxon>
        <taxon>metagenomes</taxon>
        <taxon>ecological metagenomes</taxon>
    </lineage>
</organism>
<accession>X1PP98</accession>
<feature type="non-terminal residue" evidence="2">
    <location>
        <position position="1"/>
    </location>
</feature>
<feature type="compositionally biased region" description="Polar residues" evidence="1">
    <location>
        <begin position="110"/>
        <end position="123"/>
    </location>
</feature>
<dbReference type="EMBL" id="BARV01034202">
    <property type="protein sequence ID" value="GAI57653.1"/>
    <property type="molecule type" value="Genomic_DNA"/>
</dbReference>
<gene>
    <name evidence="2" type="ORF">S06H3_53618</name>
</gene>
<proteinExistence type="predicted"/>
<reference evidence="2" key="1">
    <citation type="journal article" date="2014" name="Front. Microbiol.">
        <title>High frequency of phylogenetically diverse reductive dehalogenase-homologous genes in deep subseafloor sedimentary metagenomes.</title>
        <authorList>
            <person name="Kawai M."/>
            <person name="Futagami T."/>
            <person name="Toyoda A."/>
            <person name="Takaki Y."/>
            <person name="Nishi S."/>
            <person name="Hori S."/>
            <person name="Arai W."/>
            <person name="Tsubouchi T."/>
            <person name="Morono Y."/>
            <person name="Uchiyama I."/>
            <person name="Ito T."/>
            <person name="Fujiyama A."/>
            <person name="Inagaki F."/>
            <person name="Takami H."/>
        </authorList>
    </citation>
    <scope>NUCLEOTIDE SEQUENCE</scope>
    <source>
        <strain evidence="2">Expedition CK06-06</strain>
    </source>
</reference>
<name>X1PP98_9ZZZZ</name>
<evidence type="ECO:0000313" key="2">
    <source>
        <dbReference type="EMBL" id="GAI57653.1"/>
    </source>
</evidence>
<feature type="region of interest" description="Disordered" evidence="1">
    <location>
        <begin position="103"/>
        <end position="135"/>
    </location>
</feature>
<dbReference type="AlphaFoldDB" id="X1PP98"/>
<protein>
    <submittedName>
        <fullName evidence="2">Uncharacterized protein</fullName>
    </submittedName>
</protein>
<comment type="caution">
    <text evidence="2">The sequence shown here is derived from an EMBL/GenBank/DDBJ whole genome shotgun (WGS) entry which is preliminary data.</text>
</comment>
<evidence type="ECO:0000256" key="1">
    <source>
        <dbReference type="SAM" id="MobiDB-lite"/>
    </source>
</evidence>